<evidence type="ECO:0000256" key="1">
    <source>
        <dbReference type="SAM" id="MobiDB-lite"/>
    </source>
</evidence>
<gene>
    <name evidence="2" type="ORF">PRUPE_4G251200</name>
</gene>
<evidence type="ECO:0000313" key="3">
    <source>
        <dbReference type="Proteomes" id="UP000006882"/>
    </source>
</evidence>
<protein>
    <submittedName>
        <fullName evidence="2">Uncharacterized protein</fullName>
    </submittedName>
</protein>
<proteinExistence type="predicted"/>
<sequence length="142" mass="15502">MEGLDQPNTNNGSLITVSLIRKSNHRSAKEWFSSHRSVSSVTTATETEAEIETEKKKKKKKKKKNAGAETAVTVIGTGATITTVAHLRRHASGRGASRPPRTRAVVVSSSRWRHQDVICYLCKGDINHADLANTAAQLGQRL</sequence>
<feature type="compositionally biased region" description="Basic residues" evidence="1">
    <location>
        <begin position="56"/>
        <end position="65"/>
    </location>
</feature>
<feature type="region of interest" description="Disordered" evidence="1">
    <location>
        <begin position="29"/>
        <end position="68"/>
    </location>
</feature>
<reference evidence="2 3" key="1">
    <citation type="journal article" date="2013" name="Nat. Genet.">
        <title>The high-quality draft genome of peach (Prunus persica) identifies unique patterns of genetic diversity, domestication and genome evolution.</title>
        <authorList>
            <consortium name="International Peach Genome Initiative"/>
            <person name="Verde I."/>
            <person name="Abbott A.G."/>
            <person name="Scalabrin S."/>
            <person name="Jung S."/>
            <person name="Shu S."/>
            <person name="Marroni F."/>
            <person name="Zhebentyayeva T."/>
            <person name="Dettori M.T."/>
            <person name="Grimwood J."/>
            <person name="Cattonaro F."/>
            <person name="Zuccolo A."/>
            <person name="Rossini L."/>
            <person name="Jenkins J."/>
            <person name="Vendramin E."/>
            <person name="Meisel L.A."/>
            <person name="Decroocq V."/>
            <person name="Sosinski B."/>
            <person name="Prochnik S."/>
            <person name="Mitros T."/>
            <person name="Policriti A."/>
            <person name="Cipriani G."/>
            <person name="Dondini L."/>
            <person name="Ficklin S."/>
            <person name="Goodstein D.M."/>
            <person name="Xuan P."/>
            <person name="Del Fabbro C."/>
            <person name="Aramini V."/>
            <person name="Copetti D."/>
            <person name="Gonzalez S."/>
            <person name="Horner D.S."/>
            <person name="Falchi R."/>
            <person name="Lucas S."/>
            <person name="Mica E."/>
            <person name="Maldonado J."/>
            <person name="Lazzari B."/>
            <person name="Bielenberg D."/>
            <person name="Pirona R."/>
            <person name="Miculan M."/>
            <person name="Barakat A."/>
            <person name="Testolin R."/>
            <person name="Stella A."/>
            <person name="Tartarini S."/>
            <person name="Tonutti P."/>
            <person name="Arus P."/>
            <person name="Orellana A."/>
            <person name="Wells C."/>
            <person name="Main D."/>
            <person name="Vizzotto G."/>
            <person name="Silva H."/>
            <person name="Salamini F."/>
            <person name="Schmutz J."/>
            <person name="Morgante M."/>
            <person name="Rokhsar D.S."/>
        </authorList>
    </citation>
    <scope>NUCLEOTIDE SEQUENCE [LARGE SCALE GENOMIC DNA]</scope>
    <source>
        <strain evidence="3">cv. Nemared</strain>
    </source>
</reference>
<keyword evidence="3" id="KW-1185">Reference proteome</keyword>
<dbReference type="AlphaFoldDB" id="A0A251PQM0"/>
<accession>A0A251PQM0</accession>
<dbReference type="Proteomes" id="UP000006882">
    <property type="component" value="Chromosome G4"/>
</dbReference>
<organism evidence="2 3">
    <name type="scientific">Prunus persica</name>
    <name type="common">Peach</name>
    <name type="synonym">Amygdalus persica</name>
    <dbReference type="NCBI Taxonomy" id="3760"/>
    <lineage>
        <taxon>Eukaryota</taxon>
        <taxon>Viridiplantae</taxon>
        <taxon>Streptophyta</taxon>
        <taxon>Embryophyta</taxon>
        <taxon>Tracheophyta</taxon>
        <taxon>Spermatophyta</taxon>
        <taxon>Magnoliopsida</taxon>
        <taxon>eudicotyledons</taxon>
        <taxon>Gunneridae</taxon>
        <taxon>Pentapetalae</taxon>
        <taxon>rosids</taxon>
        <taxon>fabids</taxon>
        <taxon>Rosales</taxon>
        <taxon>Rosaceae</taxon>
        <taxon>Amygdaloideae</taxon>
        <taxon>Amygdaleae</taxon>
        <taxon>Prunus</taxon>
    </lineage>
</organism>
<evidence type="ECO:0000313" key="2">
    <source>
        <dbReference type="EMBL" id="ONI13874.1"/>
    </source>
</evidence>
<dbReference type="EMBL" id="CM007654">
    <property type="protein sequence ID" value="ONI13874.1"/>
    <property type="molecule type" value="Genomic_DNA"/>
</dbReference>
<dbReference type="Gramene" id="ONI13874">
    <property type="protein sequence ID" value="ONI13874"/>
    <property type="gene ID" value="PRUPE_4G251200"/>
</dbReference>
<name>A0A251PQM0_PRUPE</name>